<evidence type="ECO:0000313" key="1">
    <source>
        <dbReference type="EMBL" id="AYV25010.1"/>
    </source>
</evidence>
<gene>
    <name evidence="1" type="ORF">ECB94_27210</name>
</gene>
<keyword evidence="1" id="KW-0614">Plasmid</keyword>
<accession>A0A3G4VJR5</accession>
<dbReference type="EMBL" id="CP033579">
    <property type="protein sequence ID" value="AYV25010.1"/>
    <property type="molecule type" value="Genomic_DNA"/>
</dbReference>
<protein>
    <submittedName>
        <fullName evidence="1">Uncharacterized protein</fullName>
    </submittedName>
</protein>
<name>A0A3G4VJR5_9VIBR</name>
<sequence length="132" mass="13791">MEFRWNDGAKNFTNPAPIGVKMKSTNDITVALSSSSQLRDGSAMIPVKVALNSLGANGTTVPDVSATPKKLYECKSATTFEPFDIQLAADKSGMLDGAGQPITGNDAKPFPGTYSGAVQLLFESDLTSACAL</sequence>
<dbReference type="Proteomes" id="UP000279760">
    <property type="component" value="Plasmid unnamed"/>
</dbReference>
<evidence type="ECO:0000313" key="2">
    <source>
        <dbReference type="Proteomes" id="UP000279760"/>
    </source>
</evidence>
<organism evidence="1 2">
    <name type="scientific">Vibrio mediterranei</name>
    <dbReference type="NCBI Taxonomy" id="689"/>
    <lineage>
        <taxon>Bacteria</taxon>
        <taxon>Pseudomonadati</taxon>
        <taxon>Pseudomonadota</taxon>
        <taxon>Gammaproteobacteria</taxon>
        <taxon>Vibrionales</taxon>
        <taxon>Vibrionaceae</taxon>
        <taxon>Vibrio</taxon>
    </lineage>
</organism>
<dbReference type="AlphaFoldDB" id="A0A3G4VJR5"/>
<reference evidence="1 2" key="1">
    <citation type="submission" date="2018-11" db="EMBL/GenBank/DDBJ databases">
        <title>Complete Genome Sequence of Vbrio mediterranei 117-T6: a Potential Pathogen Bacteria Isolated from the Conchocelis of Pyropia.</title>
        <authorList>
            <person name="Liu Q."/>
        </authorList>
    </citation>
    <scope>NUCLEOTIDE SEQUENCE [LARGE SCALE GENOMIC DNA]</scope>
    <source>
        <strain evidence="1 2">117-T6</strain>
        <plasmid evidence="1 2">unnamed</plasmid>
    </source>
</reference>
<geneLocation type="plasmid" evidence="1">
    <name>unnamed</name>
</geneLocation>
<proteinExistence type="predicted"/>